<protein>
    <submittedName>
        <fullName evidence="3">Fic family protein</fullName>
    </submittedName>
</protein>
<name>A0ABS6FGJ4_9FIRM</name>
<keyword evidence="4" id="KW-1185">Reference proteome</keyword>
<comment type="caution">
    <text evidence="3">The sequence shown here is derived from an EMBL/GenBank/DDBJ whole genome shotgun (WGS) entry which is preliminary data.</text>
</comment>
<keyword evidence="1" id="KW-0175">Coiled coil</keyword>
<evidence type="ECO:0000259" key="2">
    <source>
        <dbReference type="PROSITE" id="PS51459"/>
    </source>
</evidence>
<dbReference type="PANTHER" id="PTHR13504">
    <property type="entry name" value="FIDO DOMAIN-CONTAINING PROTEIN DDB_G0283145"/>
    <property type="match status" value="1"/>
</dbReference>
<dbReference type="PANTHER" id="PTHR13504:SF38">
    <property type="entry name" value="FIDO DOMAIN-CONTAINING PROTEIN"/>
    <property type="match status" value="1"/>
</dbReference>
<organism evidence="3 4">
    <name type="scientific">Peptoniphilus ovalis</name>
    <dbReference type="NCBI Taxonomy" id="2841503"/>
    <lineage>
        <taxon>Bacteria</taxon>
        <taxon>Bacillati</taxon>
        <taxon>Bacillota</taxon>
        <taxon>Tissierellia</taxon>
        <taxon>Tissierellales</taxon>
        <taxon>Peptoniphilaceae</taxon>
        <taxon>Peptoniphilus</taxon>
    </lineage>
</organism>
<dbReference type="EMBL" id="JAHLQO010000001">
    <property type="protein sequence ID" value="MBU5668578.1"/>
    <property type="molecule type" value="Genomic_DNA"/>
</dbReference>
<dbReference type="PROSITE" id="PS51459">
    <property type="entry name" value="FIDO"/>
    <property type="match status" value="1"/>
</dbReference>
<feature type="coiled-coil region" evidence="1">
    <location>
        <begin position="2"/>
        <end position="30"/>
    </location>
</feature>
<dbReference type="InterPro" id="IPR040198">
    <property type="entry name" value="Fido_containing"/>
</dbReference>
<accession>A0ABS6FGJ4</accession>
<reference evidence="3 4" key="1">
    <citation type="submission" date="2021-06" db="EMBL/GenBank/DDBJ databases">
        <authorList>
            <person name="Sun Q."/>
            <person name="Li D."/>
        </authorList>
    </citation>
    <scope>NUCLEOTIDE SEQUENCE [LARGE SCALE GENOMIC DNA]</scope>
    <source>
        <strain evidence="3 4">MSJ-1</strain>
    </source>
</reference>
<proteinExistence type="predicted"/>
<evidence type="ECO:0000256" key="1">
    <source>
        <dbReference type="SAM" id="Coils"/>
    </source>
</evidence>
<dbReference type="InterPro" id="IPR003812">
    <property type="entry name" value="Fido"/>
</dbReference>
<dbReference type="RefSeq" id="WP_216548381.1">
    <property type="nucleotide sequence ID" value="NZ_JAHLQO010000001.1"/>
</dbReference>
<gene>
    <name evidence="3" type="ORF">KQI68_01855</name>
</gene>
<sequence>MLNEIDKLIKEIKEKENKISKETLDRIREDLNIRFTHESTKIEGNTLTIYEVKQVLVDKVAVGGKDLREIFEVINHEKAFNYVFKSIEEKRDLSEELIKDIHEILLDNIFQVGIYRTENVRITGASFSTPSWDKVRDEMKFFIDEYKNKSKVLHPVNLAAWVHGEFIRIHPFVDGNGRCARLIMNFVLLKNNYLPIIILASERARYYEVLDKFGKDGEQEELFKFIEEKELQSIKEY</sequence>
<dbReference type="Proteomes" id="UP000783742">
    <property type="component" value="Unassembled WGS sequence"/>
</dbReference>
<feature type="domain" description="Fido" evidence="2">
    <location>
        <begin position="93"/>
        <end position="228"/>
    </location>
</feature>
<evidence type="ECO:0000313" key="3">
    <source>
        <dbReference type="EMBL" id="MBU5668578.1"/>
    </source>
</evidence>
<evidence type="ECO:0000313" key="4">
    <source>
        <dbReference type="Proteomes" id="UP000783742"/>
    </source>
</evidence>
<dbReference type="Pfam" id="PF02661">
    <property type="entry name" value="Fic"/>
    <property type="match status" value="1"/>
</dbReference>